<proteinExistence type="predicted"/>
<dbReference type="Proteomes" id="UP000198290">
    <property type="component" value="Chromosome"/>
</dbReference>
<protein>
    <submittedName>
        <fullName evidence="1">Uncharacterized protein</fullName>
    </submittedName>
</protein>
<keyword evidence="2" id="KW-1185">Reference proteome</keyword>
<dbReference type="KEGG" id="amah:DLM_1544"/>
<dbReference type="EMBL" id="AP018823">
    <property type="protein sequence ID" value="BBF85163.1"/>
    <property type="molecule type" value="Genomic_DNA"/>
</dbReference>
<dbReference type="AlphaFoldDB" id="A0A3G9GEC5"/>
<evidence type="ECO:0000313" key="1">
    <source>
        <dbReference type="EMBL" id="BBF85163.1"/>
    </source>
</evidence>
<reference evidence="2" key="3">
    <citation type="journal article" date="2017" name="Plant Physiol. Biochem.">
        <title>Differential oxidative and antioxidative response of duckweed Lemna minor toward plant growth promoting/inhibiting bacteria.</title>
        <authorList>
            <person name="Ishizawa H."/>
            <person name="Kuroda M."/>
            <person name="Morikawa M."/>
            <person name="Ike M."/>
        </authorList>
    </citation>
    <scope>NUCLEOTIDE SEQUENCE [LARGE SCALE GENOMIC DNA]</scope>
    <source>
        <strain evidence="2">H3</strain>
    </source>
</reference>
<gene>
    <name evidence="1" type="ORF">DLM_1544</name>
</gene>
<accession>A0A3G9GEC5</accession>
<organism evidence="1 2">
    <name type="scientific">Aquitalea magnusonii</name>
    <dbReference type="NCBI Taxonomy" id="332411"/>
    <lineage>
        <taxon>Bacteria</taxon>
        <taxon>Pseudomonadati</taxon>
        <taxon>Pseudomonadota</taxon>
        <taxon>Betaproteobacteria</taxon>
        <taxon>Neisseriales</taxon>
        <taxon>Chromobacteriaceae</taxon>
        <taxon>Aquitalea</taxon>
    </lineage>
</organism>
<name>A0A3G9GEC5_9NEIS</name>
<reference evidence="1 2" key="2">
    <citation type="journal article" date="2017" name="Genome Announc.">
        <title>Draft genome sequence of Aquitalea magnusonii strain H3, a plant growth-promoting bacterium of duckweed Lemna minor.</title>
        <authorList>
            <person name="Ishizawa H."/>
            <person name="Kuroda M."/>
            <person name="Ike M."/>
        </authorList>
    </citation>
    <scope>NUCLEOTIDE SEQUENCE [LARGE SCALE GENOMIC DNA]</scope>
    <source>
        <strain evidence="1 2">H3</strain>
    </source>
</reference>
<reference evidence="2" key="1">
    <citation type="journal article" date="2017" name="Biotechnol. Biofuels">
        <title>Evaluation of environmental bacterial communities as a factor affecting the growth of duckweed Lemna minor.</title>
        <authorList>
            <person name="Ishizawa H."/>
            <person name="Kuroda M."/>
            <person name="Morikawa M."/>
            <person name="Ike M."/>
        </authorList>
    </citation>
    <scope>NUCLEOTIDE SEQUENCE [LARGE SCALE GENOMIC DNA]</scope>
    <source>
        <strain evidence="2">H3</strain>
    </source>
</reference>
<evidence type="ECO:0000313" key="2">
    <source>
        <dbReference type="Proteomes" id="UP000198290"/>
    </source>
</evidence>
<sequence>MYISHPALLCMVLPLLPRQQPVSMLVRQQQLRGGFLFS</sequence>